<sequence>MDLKNNFSKITKSISESASNVVQKSNELIEVSSLNGEISNEEKKKNMIYIAIGKVVYNSFINKAELSEEIRHKCEAILEHDEQIKIIMDKIINVKRVKKCPNCGVDMNISINFCPDCGVMQKLIEDDNTL</sequence>
<protein>
    <recommendedName>
        <fullName evidence="3">Zinc-ribbon domain-containing protein</fullName>
    </recommendedName>
</protein>
<accession>A0ABS6BY42</accession>
<name>A0ABS6BY42_9CLOT</name>
<evidence type="ECO:0000313" key="1">
    <source>
        <dbReference type="EMBL" id="MBU3161504.1"/>
    </source>
</evidence>
<organism evidence="1 2">
    <name type="scientific">Clostridium frigoris</name>
    <dbReference type="NCBI Taxonomy" id="205327"/>
    <lineage>
        <taxon>Bacteria</taxon>
        <taxon>Bacillati</taxon>
        <taxon>Bacillota</taxon>
        <taxon>Clostridia</taxon>
        <taxon>Eubacteriales</taxon>
        <taxon>Clostridiaceae</taxon>
        <taxon>Clostridium</taxon>
    </lineage>
</organism>
<dbReference type="EMBL" id="JAHLDV010000069">
    <property type="protein sequence ID" value="MBU3161504.1"/>
    <property type="molecule type" value="Genomic_DNA"/>
</dbReference>
<proteinExistence type="predicted"/>
<dbReference type="Proteomes" id="UP000776252">
    <property type="component" value="Unassembled WGS sequence"/>
</dbReference>
<gene>
    <name evidence="1" type="ORF">KPL37_17495</name>
</gene>
<keyword evidence="2" id="KW-1185">Reference proteome</keyword>
<comment type="caution">
    <text evidence="1">The sequence shown here is derived from an EMBL/GenBank/DDBJ whole genome shotgun (WGS) entry which is preliminary data.</text>
</comment>
<evidence type="ECO:0000313" key="2">
    <source>
        <dbReference type="Proteomes" id="UP000776252"/>
    </source>
</evidence>
<reference evidence="1 2" key="1">
    <citation type="submission" date="2021-06" db="EMBL/GenBank/DDBJ databases">
        <title>Clostridia strains as spoilage organisms.</title>
        <authorList>
            <person name="Wambui J."/>
            <person name="Stephan R."/>
            <person name="Stevens M.J.A."/>
        </authorList>
    </citation>
    <scope>NUCLEOTIDE SEQUENCE [LARGE SCALE GENOMIC DNA]</scope>
    <source>
        <strain evidence="1 2">DSM 14204</strain>
    </source>
</reference>
<evidence type="ECO:0008006" key="3">
    <source>
        <dbReference type="Google" id="ProtNLM"/>
    </source>
</evidence>
<dbReference type="RefSeq" id="WP_216151335.1">
    <property type="nucleotide sequence ID" value="NZ_JAHLDV010000069.1"/>
</dbReference>